<feature type="chain" id="PRO_5046791390" evidence="2">
    <location>
        <begin position="21"/>
        <end position="91"/>
    </location>
</feature>
<dbReference type="EMBL" id="JBHRYH010000017">
    <property type="protein sequence ID" value="MFC3626057.1"/>
    <property type="molecule type" value="Genomic_DNA"/>
</dbReference>
<name>A0ABV7TTI0_9NEIS</name>
<evidence type="ECO:0000313" key="3">
    <source>
        <dbReference type="EMBL" id="MFC3626057.1"/>
    </source>
</evidence>
<evidence type="ECO:0000313" key="4">
    <source>
        <dbReference type="Proteomes" id="UP001595636"/>
    </source>
</evidence>
<proteinExistence type="predicted"/>
<gene>
    <name evidence="3" type="ORF">ACFOKJ_07900</name>
</gene>
<feature type="signal peptide" evidence="2">
    <location>
        <begin position="1"/>
        <end position="20"/>
    </location>
</feature>
<keyword evidence="4" id="KW-1185">Reference proteome</keyword>
<accession>A0ABV7TTI0</accession>
<dbReference type="RefSeq" id="WP_390278249.1">
    <property type="nucleotide sequence ID" value="NZ_JBHRYH010000017.1"/>
</dbReference>
<feature type="region of interest" description="Disordered" evidence="1">
    <location>
        <begin position="20"/>
        <end position="91"/>
    </location>
</feature>
<feature type="compositionally biased region" description="Basic and acidic residues" evidence="1">
    <location>
        <begin position="35"/>
        <end position="91"/>
    </location>
</feature>
<organism evidence="3 4">
    <name type="scientific">Vogesella amnigena</name>
    <dbReference type="NCBI Taxonomy" id="1507449"/>
    <lineage>
        <taxon>Bacteria</taxon>
        <taxon>Pseudomonadati</taxon>
        <taxon>Pseudomonadota</taxon>
        <taxon>Betaproteobacteria</taxon>
        <taxon>Neisseriales</taxon>
        <taxon>Chromobacteriaceae</taxon>
        <taxon>Vogesella</taxon>
    </lineage>
</organism>
<evidence type="ECO:0000256" key="2">
    <source>
        <dbReference type="SAM" id="SignalP"/>
    </source>
</evidence>
<keyword evidence="2" id="KW-0732">Signal</keyword>
<dbReference type="Proteomes" id="UP001595636">
    <property type="component" value="Unassembled WGS sequence"/>
</dbReference>
<comment type="caution">
    <text evidence="3">The sequence shown here is derived from an EMBL/GenBank/DDBJ whole genome shotgun (WGS) entry which is preliminary data.</text>
</comment>
<reference evidence="4" key="1">
    <citation type="journal article" date="2019" name="Int. J. Syst. Evol. Microbiol.">
        <title>The Global Catalogue of Microorganisms (GCM) 10K type strain sequencing project: providing services to taxonomists for standard genome sequencing and annotation.</title>
        <authorList>
            <consortium name="The Broad Institute Genomics Platform"/>
            <consortium name="The Broad Institute Genome Sequencing Center for Infectious Disease"/>
            <person name="Wu L."/>
            <person name="Ma J."/>
        </authorList>
    </citation>
    <scope>NUCLEOTIDE SEQUENCE [LARGE SCALE GENOMIC DNA]</scope>
    <source>
        <strain evidence="4">KCTC 42195</strain>
    </source>
</reference>
<sequence length="91" mass="9110">MKKLLWILPLLTLPVLAAYAEDTPPAGPPLLTDSAGHDLNDDHGSDGTGHDAGDDKGHDGADHDSGDDKGGSDRGGRDGGGHDGGGKGSDD</sequence>
<evidence type="ECO:0000256" key="1">
    <source>
        <dbReference type="SAM" id="MobiDB-lite"/>
    </source>
</evidence>
<protein>
    <submittedName>
        <fullName evidence="3">Uncharacterized protein</fullName>
    </submittedName>
</protein>